<dbReference type="Pfam" id="PF09548">
    <property type="entry name" value="Spore_III_AB"/>
    <property type="match status" value="1"/>
</dbReference>
<evidence type="ECO:0000313" key="8">
    <source>
        <dbReference type="Proteomes" id="UP000095453"/>
    </source>
</evidence>
<evidence type="ECO:0000313" key="9">
    <source>
        <dbReference type="Proteomes" id="UP000283738"/>
    </source>
</evidence>
<name>A0A0M6WRB6_9FIRM</name>
<evidence type="ECO:0000313" key="2">
    <source>
        <dbReference type="EMBL" id="CUN03053.1"/>
    </source>
</evidence>
<dbReference type="Proteomes" id="UP000095453">
    <property type="component" value="Unassembled WGS sequence"/>
</dbReference>
<dbReference type="Proteomes" id="UP000095395">
    <property type="component" value="Unassembled WGS sequence"/>
</dbReference>
<dbReference type="AlphaFoldDB" id="A0A0M6WRB6"/>
<dbReference type="Proteomes" id="UP000286271">
    <property type="component" value="Unassembled WGS sequence"/>
</dbReference>
<reference evidence="1" key="1">
    <citation type="submission" date="2015-05" db="EMBL/GenBank/DDBJ databases">
        <authorList>
            <person name="Wang D.B."/>
            <person name="Wang M."/>
        </authorList>
    </citation>
    <scope>NUCLEOTIDE SEQUENCE [LARGE SCALE GENOMIC DNA]</scope>
    <source>
        <strain evidence="1">L1-83</strain>
    </source>
</reference>
<dbReference type="InterPro" id="IPR014198">
    <property type="entry name" value="Spore_III_AB"/>
</dbReference>
<keyword evidence="6" id="KW-1185">Reference proteome</keyword>
<accession>A0A0M6WRB6</accession>
<evidence type="ECO:0000313" key="3">
    <source>
        <dbReference type="EMBL" id="CUO01455.1"/>
    </source>
</evidence>
<organism evidence="1 6">
    <name type="scientific">Roseburia inulinivorans</name>
    <dbReference type="NCBI Taxonomy" id="360807"/>
    <lineage>
        <taxon>Bacteria</taxon>
        <taxon>Bacillati</taxon>
        <taxon>Bacillota</taxon>
        <taxon>Clostridia</taxon>
        <taxon>Lachnospirales</taxon>
        <taxon>Lachnospiraceae</taxon>
        <taxon>Roseburia</taxon>
    </lineage>
</organism>
<dbReference type="EMBL" id="QSKW01000010">
    <property type="protein sequence ID" value="RHE98222.1"/>
    <property type="molecule type" value="Genomic_DNA"/>
</dbReference>
<evidence type="ECO:0000313" key="6">
    <source>
        <dbReference type="Proteomes" id="UP000049828"/>
    </source>
</evidence>
<evidence type="ECO:0000313" key="10">
    <source>
        <dbReference type="Proteomes" id="UP000286271"/>
    </source>
</evidence>
<reference evidence="6" key="2">
    <citation type="submission" date="2015-05" db="EMBL/GenBank/DDBJ databases">
        <authorList>
            <consortium name="Pathogen Informatics"/>
        </authorList>
    </citation>
    <scope>NUCLEOTIDE SEQUENCE [LARGE SCALE GENOMIC DNA]</scope>
    <source>
        <strain evidence="3 7">2789STDY5608835</strain>
        <strain evidence="2 8">2789STDY5608887</strain>
        <strain evidence="6">L1-83</strain>
    </source>
</reference>
<dbReference type="Proteomes" id="UP000283738">
    <property type="component" value="Unassembled WGS sequence"/>
</dbReference>
<evidence type="ECO:0000313" key="5">
    <source>
        <dbReference type="EMBL" id="RHE98222.1"/>
    </source>
</evidence>
<proteinExistence type="predicted"/>
<sequence>MLKVLGSMLILLASVGFGFQIQMDLRNHLRLLYDIRKLLLDIANETAYTMDPMEVVLEHAIHSRNPYLNEICKEMGEGLQKKERGCGQELWQERIEAWQKRLGLSLEEKEIFAGAGCAFFGKSMGENEKSLEHYLERLDYVIDQVRGEQKEKQKVYQTVSVMCGLIIILLFL</sequence>
<dbReference type="EMBL" id="QRTF01000006">
    <property type="protein sequence ID" value="RGQ52670.1"/>
    <property type="molecule type" value="Genomic_DNA"/>
</dbReference>
<dbReference type="Proteomes" id="UP000049828">
    <property type="component" value="Unassembled WGS sequence"/>
</dbReference>
<dbReference type="OrthoDB" id="1779801at2"/>
<protein>
    <submittedName>
        <fullName evidence="4">Stage III sporulation protein AB</fullName>
    </submittedName>
    <submittedName>
        <fullName evidence="2">Stage III sporulation protein SpoAB</fullName>
    </submittedName>
</protein>
<reference evidence="9 10" key="3">
    <citation type="submission" date="2018-08" db="EMBL/GenBank/DDBJ databases">
        <title>A genome reference for cultivated species of the human gut microbiota.</title>
        <authorList>
            <person name="Zou Y."/>
            <person name="Xue W."/>
            <person name="Luo G."/>
        </authorList>
    </citation>
    <scope>NUCLEOTIDE SEQUENCE [LARGE SCALE GENOMIC DNA]</scope>
    <source>
        <strain evidence="4 9">AF28-15</strain>
        <strain evidence="5 10">AM27-11</strain>
    </source>
</reference>
<dbReference type="RefSeq" id="WP_021923800.1">
    <property type="nucleotide sequence ID" value="NZ_CATWND010000008.1"/>
</dbReference>
<gene>
    <name evidence="5" type="ORF">DW707_07905</name>
    <name evidence="4" type="ORF">DWY96_04435</name>
    <name evidence="3" type="ORF">ERS852392_01935</name>
    <name evidence="2" type="ORF">ERS852444_01568</name>
    <name evidence="1" type="ORF">RIL183_05351</name>
</gene>
<evidence type="ECO:0000313" key="4">
    <source>
        <dbReference type="EMBL" id="RGQ52670.1"/>
    </source>
</evidence>
<dbReference type="EMBL" id="CYXX01000010">
    <property type="protein sequence ID" value="CUN03053.1"/>
    <property type="molecule type" value="Genomic_DNA"/>
</dbReference>
<evidence type="ECO:0000313" key="7">
    <source>
        <dbReference type="Proteomes" id="UP000095395"/>
    </source>
</evidence>
<evidence type="ECO:0000313" key="1">
    <source>
        <dbReference type="EMBL" id="CRL40215.1"/>
    </source>
</evidence>
<dbReference type="STRING" id="360807.ERS852392_01935"/>
<dbReference type="EMBL" id="CVRS01000080">
    <property type="protein sequence ID" value="CRL40215.1"/>
    <property type="molecule type" value="Genomic_DNA"/>
</dbReference>
<dbReference type="EMBL" id="CYYR01000012">
    <property type="protein sequence ID" value="CUO01455.1"/>
    <property type="molecule type" value="Genomic_DNA"/>
</dbReference>